<name>A0A2H0C0Q5_9BACT</name>
<dbReference type="Pfam" id="PF02826">
    <property type="entry name" value="2-Hacid_dh_C"/>
    <property type="match status" value="1"/>
</dbReference>
<dbReference type="InterPro" id="IPR036291">
    <property type="entry name" value="NAD(P)-bd_dom_sf"/>
</dbReference>
<dbReference type="InterPro" id="IPR050223">
    <property type="entry name" value="D-isomer_2-hydroxyacid_DH"/>
</dbReference>
<dbReference type="GO" id="GO:0051287">
    <property type="term" value="F:NAD binding"/>
    <property type="evidence" value="ECO:0007669"/>
    <property type="project" value="InterPro"/>
</dbReference>
<evidence type="ECO:0000313" key="4">
    <source>
        <dbReference type="Proteomes" id="UP000229699"/>
    </source>
</evidence>
<dbReference type="GO" id="GO:0030267">
    <property type="term" value="F:glyoxylate reductase (NADPH) activity"/>
    <property type="evidence" value="ECO:0007669"/>
    <property type="project" value="TreeGrafter"/>
</dbReference>
<dbReference type="PANTHER" id="PTHR10996:SF283">
    <property type="entry name" value="GLYOXYLATE_HYDROXYPYRUVATE REDUCTASE B"/>
    <property type="match status" value="1"/>
</dbReference>
<accession>A0A2H0C0Q5</accession>
<dbReference type="GO" id="GO:0016618">
    <property type="term" value="F:hydroxypyruvate reductase [NAD(P)H] activity"/>
    <property type="evidence" value="ECO:0007669"/>
    <property type="project" value="TreeGrafter"/>
</dbReference>
<evidence type="ECO:0000256" key="1">
    <source>
        <dbReference type="ARBA" id="ARBA00023002"/>
    </source>
</evidence>
<dbReference type="Gene3D" id="3.40.50.720">
    <property type="entry name" value="NAD(P)-binding Rossmann-like Domain"/>
    <property type="match status" value="1"/>
</dbReference>
<sequence>MAEFVFGALIDHFRHLAEAKKNVERGDLVVHTEYKGWELSGKTFGIIGLSNIGKRVAEIALGFNMKVQYYSRNRKKDYEKKGVNYFSLEKLISTSNILGVFIELNNKTKQFITEKYLSLIKKSAIVVSTSHTDIFDFNVLTRELSAERFTFIQTYFNSISKEHRDILHKSLNTVLYPSIAIQTFETKKR</sequence>
<comment type="caution">
    <text evidence="3">The sequence shown here is derived from an EMBL/GenBank/DDBJ whole genome shotgun (WGS) entry which is preliminary data.</text>
</comment>
<dbReference type="GO" id="GO:0005829">
    <property type="term" value="C:cytosol"/>
    <property type="evidence" value="ECO:0007669"/>
    <property type="project" value="TreeGrafter"/>
</dbReference>
<reference evidence="3 4" key="1">
    <citation type="submission" date="2017-09" db="EMBL/GenBank/DDBJ databases">
        <title>Depth-based differentiation of microbial function through sediment-hosted aquifers and enrichment of novel symbionts in the deep terrestrial subsurface.</title>
        <authorList>
            <person name="Probst A.J."/>
            <person name="Ladd B."/>
            <person name="Jarett J.K."/>
            <person name="Geller-Mcgrath D.E."/>
            <person name="Sieber C.M."/>
            <person name="Emerson J.B."/>
            <person name="Anantharaman K."/>
            <person name="Thomas B.C."/>
            <person name="Malmstrom R."/>
            <person name="Stieglmeier M."/>
            <person name="Klingl A."/>
            <person name="Woyke T."/>
            <person name="Ryan C.M."/>
            <person name="Banfield J.F."/>
        </authorList>
    </citation>
    <scope>NUCLEOTIDE SEQUENCE [LARGE SCALE GENOMIC DNA]</scope>
    <source>
        <strain evidence="3">CG22_combo_CG10-13_8_21_14_all_34_12</strain>
    </source>
</reference>
<dbReference type="EMBL" id="PCTC01000044">
    <property type="protein sequence ID" value="PIP63506.1"/>
    <property type="molecule type" value="Genomic_DNA"/>
</dbReference>
<organism evidence="3 4">
    <name type="scientific">Candidatus Roizmanbacteria bacterium CG22_combo_CG10-13_8_21_14_all_34_12</name>
    <dbReference type="NCBI Taxonomy" id="1974860"/>
    <lineage>
        <taxon>Bacteria</taxon>
        <taxon>Candidatus Roizmaniibacteriota</taxon>
    </lineage>
</organism>
<dbReference type="PANTHER" id="PTHR10996">
    <property type="entry name" value="2-HYDROXYACID DEHYDROGENASE-RELATED"/>
    <property type="match status" value="1"/>
</dbReference>
<dbReference type="AlphaFoldDB" id="A0A2H0C0Q5"/>
<keyword evidence="1" id="KW-0560">Oxidoreductase</keyword>
<dbReference type="SUPFAM" id="SSF51735">
    <property type="entry name" value="NAD(P)-binding Rossmann-fold domains"/>
    <property type="match status" value="1"/>
</dbReference>
<evidence type="ECO:0000259" key="2">
    <source>
        <dbReference type="Pfam" id="PF02826"/>
    </source>
</evidence>
<protein>
    <recommendedName>
        <fullName evidence="2">D-isomer specific 2-hydroxyacid dehydrogenase NAD-binding domain-containing protein</fullName>
    </recommendedName>
</protein>
<gene>
    <name evidence="3" type="ORF">COW97_02105</name>
</gene>
<feature type="domain" description="D-isomer specific 2-hydroxyacid dehydrogenase NAD-binding" evidence="2">
    <location>
        <begin position="7"/>
        <end position="149"/>
    </location>
</feature>
<dbReference type="InterPro" id="IPR006140">
    <property type="entry name" value="D-isomer_DH_NAD-bd"/>
</dbReference>
<proteinExistence type="predicted"/>
<dbReference type="Proteomes" id="UP000229699">
    <property type="component" value="Unassembled WGS sequence"/>
</dbReference>
<evidence type="ECO:0000313" key="3">
    <source>
        <dbReference type="EMBL" id="PIP63506.1"/>
    </source>
</evidence>